<dbReference type="InterPro" id="IPR053967">
    <property type="entry name" value="LlgE_F_G-like_D1"/>
</dbReference>
<evidence type="ECO:0000313" key="10">
    <source>
        <dbReference type="EMBL" id="BAT71402.1"/>
    </source>
</evidence>
<dbReference type="OrthoDB" id="9804559at2"/>
<dbReference type="Pfam" id="PF00460">
    <property type="entry name" value="Flg_bb_rod"/>
    <property type="match status" value="1"/>
</dbReference>
<dbReference type="Pfam" id="PF22692">
    <property type="entry name" value="LlgE_F_G_D1"/>
    <property type="match status" value="1"/>
</dbReference>
<organism evidence="10 11">
    <name type="scientific">Thermosulfidibacter takaii (strain DSM 17441 / JCM 13301 / NBRC 103674 / ABI70S6)</name>
    <dbReference type="NCBI Taxonomy" id="1298851"/>
    <lineage>
        <taxon>Bacteria</taxon>
        <taxon>Pseudomonadati</taxon>
        <taxon>Thermosulfidibacterota</taxon>
        <taxon>Thermosulfidibacteria</taxon>
        <taxon>Thermosulfidibacterales</taxon>
        <taxon>Thermosulfidibacteraceae</taxon>
    </lineage>
</organism>
<dbReference type="STRING" id="1298851.TST_0596"/>
<dbReference type="AlphaFoldDB" id="A0A0S3QSU7"/>
<dbReference type="PANTHER" id="PTHR30435">
    <property type="entry name" value="FLAGELLAR PROTEIN"/>
    <property type="match status" value="1"/>
</dbReference>
<feature type="domain" description="Flagellar basal body rod protein N-terminal" evidence="7">
    <location>
        <begin position="7"/>
        <end position="35"/>
    </location>
</feature>
<proteinExistence type="inferred from homology"/>
<name>A0A0S3QSU7_THET7</name>
<gene>
    <name evidence="10" type="primary">flgG</name>
    <name evidence="10" type="ORF">TST_0596</name>
</gene>
<evidence type="ECO:0000259" key="9">
    <source>
        <dbReference type="Pfam" id="PF22692"/>
    </source>
</evidence>
<accession>A0A0S3QSU7</accession>
<dbReference type="EMBL" id="AP013035">
    <property type="protein sequence ID" value="BAT71402.1"/>
    <property type="molecule type" value="Genomic_DNA"/>
</dbReference>
<evidence type="ECO:0000259" key="8">
    <source>
        <dbReference type="Pfam" id="PF06429"/>
    </source>
</evidence>
<keyword evidence="10" id="KW-0282">Flagellum</keyword>
<dbReference type="InterPro" id="IPR037925">
    <property type="entry name" value="FlgE/F/G-like"/>
</dbReference>
<evidence type="ECO:0000313" key="11">
    <source>
        <dbReference type="Proteomes" id="UP000063234"/>
    </source>
</evidence>
<dbReference type="PATRIC" id="fig|1298851.3.peg.619"/>
<sequence length="262" mass="28099">MIRALWTAATGMRAQQLNIDVISNNLANVNTVGFKRTRADFQDLIYQTLRPPGADSTSTTKIPTGVQVGLGTRVAGLEKIFQQGSFKQTGNPLDLAIEGKGFFRVQLPNGEIAYTRAGAFKLDDQGRIVTSDGYPLDPVITIPSDAIDISIGEDGTVSVLQPGSTTYTQVGQITLSDFANPAGLRAIGRNLFKETDTSGAPIDGTPGEDQFGTIAQGYIETSNVDVVEEMVNLIVAQRAYEANSKAIQTGDDMLQIANNLRR</sequence>
<dbReference type="PANTHER" id="PTHR30435:SF19">
    <property type="entry name" value="FLAGELLAR BASAL-BODY ROD PROTEIN FLGG"/>
    <property type="match status" value="1"/>
</dbReference>
<keyword evidence="10" id="KW-0969">Cilium</keyword>
<feature type="domain" description="Flagellar basal-body/hook protein C-terminal" evidence="8">
    <location>
        <begin position="215"/>
        <end position="260"/>
    </location>
</feature>
<evidence type="ECO:0000256" key="3">
    <source>
        <dbReference type="ARBA" id="ARBA00017948"/>
    </source>
</evidence>
<evidence type="ECO:0000256" key="1">
    <source>
        <dbReference type="ARBA" id="ARBA00004117"/>
    </source>
</evidence>
<dbReference type="Pfam" id="PF06429">
    <property type="entry name" value="Flg_bbr_C"/>
    <property type="match status" value="1"/>
</dbReference>
<dbReference type="InterPro" id="IPR012836">
    <property type="entry name" value="FlgF"/>
</dbReference>
<dbReference type="GO" id="GO:0009426">
    <property type="term" value="C:bacterial-type flagellum basal body, distal rod"/>
    <property type="evidence" value="ECO:0007669"/>
    <property type="project" value="UniProtKB-UniRule"/>
</dbReference>
<evidence type="ECO:0000256" key="2">
    <source>
        <dbReference type="ARBA" id="ARBA00009677"/>
    </source>
</evidence>
<evidence type="ECO:0000259" key="7">
    <source>
        <dbReference type="Pfam" id="PF00460"/>
    </source>
</evidence>
<dbReference type="InterPro" id="IPR012834">
    <property type="entry name" value="FlgG_G_neg"/>
</dbReference>
<dbReference type="NCBIfam" id="TIGR03506">
    <property type="entry name" value="FlgEFG_subfam"/>
    <property type="match status" value="2"/>
</dbReference>
<dbReference type="KEGG" id="ttk:TST_0596"/>
<dbReference type="GO" id="GO:0071978">
    <property type="term" value="P:bacterial-type flagellum-dependent swarming motility"/>
    <property type="evidence" value="ECO:0007669"/>
    <property type="project" value="TreeGrafter"/>
</dbReference>
<comment type="similarity">
    <text evidence="2 6">Belongs to the flagella basal body rod proteins family.</text>
</comment>
<dbReference type="RefSeq" id="WP_068549346.1">
    <property type="nucleotide sequence ID" value="NZ_AP013035.1"/>
</dbReference>
<keyword evidence="10" id="KW-0966">Cell projection</keyword>
<keyword evidence="4 6" id="KW-0975">Bacterial flagellum</keyword>
<dbReference type="Proteomes" id="UP000063234">
    <property type="component" value="Chromosome"/>
</dbReference>
<evidence type="ECO:0000256" key="4">
    <source>
        <dbReference type="ARBA" id="ARBA00023143"/>
    </source>
</evidence>
<dbReference type="InterPro" id="IPR010930">
    <property type="entry name" value="Flg_bb/hook_C_dom"/>
</dbReference>
<evidence type="ECO:0000256" key="6">
    <source>
        <dbReference type="RuleBase" id="RU362116"/>
    </source>
</evidence>
<dbReference type="InterPro" id="IPR020013">
    <property type="entry name" value="Flagellar_FlgE/F/G"/>
</dbReference>
<dbReference type="NCBIfam" id="TIGR02488">
    <property type="entry name" value="flgG_G_neg"/>
    <property type="match status" value="1"/>
</dbReference>
<protein>
    <recommendedName>
        <fullName evidence="3 5">Flagellar basal-body rod protein FlgG</fullName>
    </recommendedName>
</protein>
<reference evidence="11" key="1">
    <citation type="journal article" date="2018" name="Science">
        <title>A primordial and reversible TCA cycle in a facultatively chemolithoautotrophic thermophile.</title>
        <authorList>
            <person name="Nunoura T."/>
            <person name="Chikaraishi Y."/>
            <person name="Izaki R."/>
            <person name="Suwa T."/>
            <person name="Sato T."/>
            <person name="Harada T."/>
            <person name="Mori K."/>
            <person name="Kato Y."/>
            <person name="Miyazaki M."/>
            <person name="Shimamura S."/>
            <person name="Yanagawa K."/>
            <person name="Shuto A."/>
            <person name="Ohkouchi N."/>
            <person name="Fujita N."/>
            <person name="Takaki Y."/>
            <person name="Atomi H."/>
            <person name="Takai K."/>
        </authorList>
    </citation>
    <scope>NUCLEOTIDE SEQUENCE [LARGE SCALE GENOMIC DNA]</scope>
    <source>
        <strain evidence="11">DSM 17441 / JCM 13301 / NBRC 103674 / ABI70S6</strain>
    </source>
</reference>
<keyword evidence="11" id="KW-1185">Reference proteome</keyword>
<feature type="domain" description="Flagellar hook protein FlgE/F/G-like D1" evidence="9">
    <location>
        <begin position="96"/>
        <end position="159"/>
    </location>
</feature>
<evidence type="ECO:0000256" key="5">
    <source>
        <dbReference type="NCBIfam" id="TIGR02488"/>
    </source>
</evidence>
<dbReference type="SUPFAM" id="SSF117143">
    <property type="entry name" value="Flagellar hook protein flgE"/>
    <property type="match status" value="1"/>
</dbReference>
<dbReference type="InterPro" id="IPR001444">
    <property type="entry name" value="Flag_bb_rod_N"/>
</dbReference>
<dbReference type="NCBIfam" id="TIGR02490">
    <property type="entry name" value="flgF"/>
    <property type="match status" value="1"/>
</dbReference>
<comment type="subcellular location">
    <subcellularLocation>
        <location evidence="1 6">Bacterial flagellum basal body</location>
    </subcellularLocation>
</comment>